<feature type="transmembrane region" description="Helical" evidence="13">
    <location>
        <begin position="77"/>
        <end position="95"/>
    </location>
</feature>
<evidence type="ECO:0000313" key="15">
    <source>
        <dbReference type="EMBL" id="HIR05083.1"/>
    </source>
</evidence>
<dbReference type="PROSITE" id="PS50035">
    <property type="entry name" value="PLD"/>
    <property type="match status" value="2"/>
</dbReference>
<keyword evidence="4" id="KW-0808">Transferase</keyword>
<gene>
    <name evidence="15" type="primary">cls</name>
    <name evidence="15" type="ORF">IAB28_03845</name>
</gene>
<keyword evidence="5 13" id="KW-0812">Transmembrane</keyword>
<comment type="subcellular location">
    <subcellularLocation>
        <location evidence="1">Cell membrane</location>
        <topology evidence="1">Multi-pass membrane protein</topology>
    </subcellularLocation>
</comment>
<dbReference type="PANTHER" id="PTHR21248">
    <property type="entry name" value="CARDIOLIPIN SYNTHASE"/>
    <property type="match status" value="1"/>
</dbReference>
<dbReference type="GO" id="GO:0032049">
    <property type="term" value="P:cardiolipin biosynthetic process"/>
    <property type="evidence" value="ECO:0007669"/>
    <property type="project" value="UniProtKB-UniRule"/>
</dbReference>
<keyword evidence="11" id="KW-1208">Phospholipid metabolism</keyword>
<evidence type="ECO:0000256" key="7">
    <source>
        <dbReference type="ARBA" id="ARBA00022989"/>
    </source>
</evidence>
<keyword evidence="3" id="KW-0444">Lipid biosynthesis</keyword>
<comment type="caution">
    <text evidence="15">The sequence shown here is derived from an EMBL/GenBank/DDBJ whole genome shotgun (WGS) entry which is preliminary data.</text>
</comment>
<name>A0A9D1D5A1_9FIRM</name>
<dbReference type="AlphaFoldDB" id="A0A9D1D5A1"/>
<evidence type="ECO:0000256" key="11">
    <source>
        <dbReference type="ARBA" id="ARBA00023264"/>
    </source>
</evidence>
<dbReference type="NCBIfam" id="TIGR04265">
    <property type="entry name" value="bac_cardiolipin"/>
    <property type="match status" value="1"/>
</dbReference>
<dbReference type="InterPro" id="IPR001736">
    <property type="entry name" value="PLipase_D/transphosphatidylase"/>
</dbReference>
<dbReference type="Pfam" id="PF13091">
    <property type="entry name" value="PLDc_2"/>
    <property type="match status" value="2"/>
</dbReference>
<evidence type="ECO:0000259" key="14">
    <source>
        <dbReference type="PROSITE" id="PS50035"/>
    </source>
</evidence>
<evidence type="ECO:0000256" key="2">
    <source>
        <dbReference type="ARBA" id="ARBA00022475"/>
    </source>
</evidence>
<dbReference type="CDD" id="cd09154">
    <property type="entry name" value="PLDc_SMU_988_like_1"/>
    <property type="match status" value="1"/>
</dbReference>
<dbReference type="Gene3D" id="3.30.870.10">
    <property type="entry name" value="Endonuclease Chain A"/>
    <property type="match status" value="2"/>
</dbReference>
<feature type="transmembrane region" description="Helical" evidence="13">
    <location>
        <begin position="47"/>
        <end position="65"/>
    </location>
</feature>
<dbReference type="PANTHER" id="PTHR21248:SF22">
    <property type="entry name" value="PHOSPHOLIPASE D"/>
    <property type="match status" value="1"/>
</dbReference>
<evidence type="ECO:0000256" key="12">
    <source>
        <dbReference type="NCBIfam" id="TIGR04265"/>
    </source>
</evidence>
<reference evidence="15" key="1">
    <citation type="submission" date="2020-10" db="EMBL/GenBank/DDBJ databases">
        <authorList>
            <person name="Gilroy R."/>
        </authorList>
    </citation>
    <scope>NUCLEOTIDE SEQUENCE</scope>
    <source>
        <strain evidence="15">CHK180-2868</strain>
    </source>
</reference>
<evidence type="ECO:0000256" key="4">
    <source>
        <dbReference type="ARBA" id="ARBA00022679"/>
    </source>
</evidence>
<dbReference type="InterPro" id="IPR027379">
    <property type="entry name" value="CLS_N"/>
</dbReference>
<dbReference type="EMBL" id="DVGC01000023">
    <property type="protein sequence ID" value="HIR05083.1"/>
    <property type="molecule type" value="Genomic_DNA"/>
</dbReference>
<reference evidence="15" key="2">
    <citation type="journal article" date="2021" name="PeerJ">
        <title>Extensive microbial diversity within the chicken gut microbiome revealed by metagenomics and culture.</title>
        <authorList>
            <person name="Gilroy R."/>
            <person name="Ravi A."/>
            <person name="Getino M."/>
            <person name="Pursley I."/>
            <person name="Horton D.L."/>
            <person name="Alikhan N.F."/>
            <person name="Baker D."/>
            <person name="Gharbi K."/>
            <person name="Hall N."/>
            <person name="Watson M."/>
            <person name="Adriaenssens E.M."/>
            <person name="Foster-Nyarko E."/>
            <person name="Jarju S."/>
            <person name="Secka A."/>
            <person name="Antonio M."/>
            <person name="Oren A."/>
            <person name="Chaudhuri R.R."/>
            <person name="La Ragione R."/>
            <person name="Hildebrand F."/>
            <person name="Pallen M.J."/>
        </authorList>
    </citation>
    <scope>NUCLEOTIDE SEQUENCE</scope>
    <source>
        <strain evidence="15">CHK180-2868</strain>
    </source>
</reference>
<evidence type="ECO:0000256" key="3">
    <source>
        <dbReference type="ARBA" id="ARBA00022516"/>
    </source>
</evidence>
<dbReference type="EC" id="2.7.8.-" evidence="12"/>
<dbReference type="GO" id="GO:0005886">
    <property type="term" value="C:plasma membrane"/>
    <property type="evidence" value="ECO:0007669"/>
    <property type="project" value="UniProtKB-SubCell"/>
</dbReference>
<accession>A0A9D1D5A1</accession>
<evidence type="ECO:0000256" key="13">
    <source>
        <dbReference type="SAM" id="Phobius"/>
    </source>
</evidence>
<evidence type="ECO:0000256" key="10">
    <source>
        <dbReference type="ARBA" id="ARBA00023209"/>
    </source>
</evidence>
<keyword evidence="2" id="KW-1003">Cell membrane</keyword>
<evidence type="ECO:0000313" key="16">
    <source>
        <dbReference type="Proteomes" id="UP000824250"/>
    </source>
</evidence>
<sequence>MEKVKEKGKRGLFRVIFGRTTFFLLFAFLQVVILVWIYLWLDDQYKTYGYGLFSLVSAVLAVRILNEKQNASFKMAWLVPVLIFPVFGALFYVFVQLQLETKVMAKRLSDINSRTRQYLEQDSAAFGRLEKQSVPNANLCRFLYDRGGFPVYEKTNFRYFPLGDDFFAELLPELQRAGRFIFLEYFIIQRGVMWDAILEILEQKVKEGVEVRLMYDGTNSFANLPHDYPKQLEEKGIKCRVFNPIRPAISTGQNNRDHRKILVIDGHTAYTGGVNLSDEYINRKVRFGHWKDNAICIKGEAVKSFTVMFLQMWSACARYPEYDFNFEKFLDIGDYFHAPELNMEGYSVPFSDSPMDGEAVGHQLYLDILYQAKKYVYIMTPYLILDDDLMTALCYAAKRGVDTVIVMPHIPDKKYAFMLAHSYYMDLIEAGVKIYEYLPGFVHSKTFVSDDEKAVVGSINLDFRSLFLHFECAVYIYKNPVIHHIRRDFDETLKHCVRMTSDSVEALPVLHRFCGKALRLIAPLM</sequence>
<feature type="transmembrane region" description="Helical" evidence="13">
    <location>
        <begin position="21"/>
        <end position="41"/>
    </location>
</feature>
<evidence type="ECO:0000256" key="1">
    <source>
        <dbReference type="ARBA" id="ARBA00004651"/>
    </source>
</evidence>
<evidence type="ECO:0000256" key="5">
    <source>
        <dbReference type="ARBA" id="ARBA00022692"/>
    </source>
</evidence>
<dbReference type="Proteomes" id="UP000824250">
    <property type="component" value="Unassembled WGS sequence"/>
</dbReference>
<keyword evidence="7 13" id="KW-1133">Transmembrane helix</keyword>
<keyword evidence="10" id="KW-0594">Phospholipid biosynthesis</keyword>
<dbReference type="CDD" id="cd09160">
    <property type="entry name" value="PLDc_SMU_988_like_2"/>
    <property type="match status" value="1"/>
</dbReference>
<protein>
    <recommendedName>
        <fullName evidence="12">Cardiolipin synthase</fullName>
        <ecNumber evidence="12">2.7.8.-</ecNumber>
    </recommendedName>
</protein>
<keyword evidence="9 13" id="KW-0472">Membrane</keyword>
<dbReference type="SUPFAM" id="SSF56024">
    <property type="entry name" value="Phospholipase D/nuclease"/>
    <property type="match status" value="2"/>
</dbReference>
<dbReference type="GO" id="GO:0008808">
    <property type="term" value="F:cardiolipin synthase activity"/>
    <property type="evidence" value="ECO:0007669"/>
    <property type="project" value="UniProtKB-UniRule"/>
</dbReference>
<dbReference type="InterPro" id="IPR022924">
    <property type="entry name" value="Cardiolipin_synthase"/>
</dbReference>
<proteinExistence type="predicted"/>
<evidence type="ECO:0000256" key="8">
    <source>
        <dbReference type="ARBA" id="ARBA00023098"/>
    </source>
</evidence>
<evidence type="ECO:0000256" key="6">
    <source>
        <dbReference type="ARBA" id="ARBA00022737"/>
    </source>
</evidence>
<feature type="domain" description="PLD phosphodiesterase" evidence="14">
    <location>
        <begin position="438"/>
        <end position="465"/>
    </location>
</feature>
<dbReference type="Pfam" id="PF13396">
    <property type="entry name" value="PLDc_N"/>
    <property type="match status" value="1"/>
</dbReference>
<keyword evidence="6" id="KW-0677">Repeat</keyword>
<keyword evidence="8" id="KW-0443">Lipid metabolism</keyword>
<dbReference type="InterPro" id="IPR025202">
    <property type="entry name" value="PLD-like_dom"/>
</dbReference>
<evidence type="ECO:0000256" key="9">
    <source>
        <dbReference type="ARBA" id="ARBA00023136"/>
    </source>
</evidence>
<feature type="domain" description="PLD phosphodiesterase" evidence="14">
    <location>
        <begin position="253"/>
        <end position="280"/>
    </location>
</feature>
<dbReference type="SMART" id="SM00155">
    <property type="entry name" value="PLDc"/>
    <property type="match status" value="2"/>
</dbReference>
<organism evidence="15 16">
    <name type="scientific">Candidatus Copromonas faecavium</name>
    <name type="common">nom. illeg.</name>
    <dbReference type="NCBI Taxonomy" id="2840740"/>
    <lineage>
        <taxon>Bacteria</taxon>
        <taxon>Bacillati</taxon>
        <taxon>Bacillota</taxon>
        <taxon>Clostridia</taxon>
        <taxon>Lachnospirales</taxon>
        <taxon>Lachnospiraceae</taxon>
        <taxon>Candidatus Copromonas (nom. illeg.)</taxon>
    </lineage>
</organism>